<reference evidence="2 3" key="1">
    <citation type="submission" date="2016-09" db="EMBL/GenBank/DDBJ databases">
        <title>Streptomyces fradiae DSM40063, a candidate organism with high potential of specific P450 cytochromes.</title>
        <authorList>
            <person name="Grumaz C."/>
            <person name="Vainshtein Y."/>
            <person name="Kirstahler P."/>
            <person name="Sohn K."/>
        </authorList>
    </citation>
    <scope>NUCLEOTIDE SEQUENCE [LARGE SCALE GENOMIC DNA]</scope>
    <source>
        <strain evidence="2 3">DSM 40063</strain>
    </source>
</reference>
<organism evidence="2 3">
    <name type="scientific">Streptomyces fradiae ATCC 10745 = DSM 40063</name>
    <dbReference type="NCBI Taxonomy" id="1319510"/>
    <lineage>
        <taxon>Bacteria</taxon>
        <taxon>Bacillati</taxon>
        <taxon>Actinomycetota</taxon>
        <taxon>Actinomycetes</taxon>
        <taxon>Kitasatosporales</taxon>
        <taxon>Streptomycetaceae</taxon>
        <taxon>Streptomyces</taxon>
    </lineage>
</organism>
<feature type="region of interest" description="Disordered" evidence="1">
    <location>
        <begin position="56"/>
        <end position="79"/>
    </location>
</feature>
<protein>
    <submittedName>
        <fullName evidence="2">Uncharacterized protein</fullName>
    </submittedName>
</protein>
<accession>A0A1Y2NSS2</accession>
<proteinExistence type="predicted"/>
<evidence type="ECO:0000313" key="3">
    <source>
        <dbReference type="Proteomes" id="UP000194318"/>
    </source>
</evidence>
<comment type="caution">
    <text evidence="2">The sequence shown here is derived from an EMBL/GenBank/DDBJ whole genome shotgun (WGS) entry which is preliminary data.</text>
</comment>
<evidence type="ECO:0000256" key="1">
    <source>
        <dbReference type="SAM" id="MobiDB-lite"/>
    </source>
</evidence>
<gene>
    <name evidence="2" type="ORF">BG846_03740</name>
</gene>
<dbReference type="Proteomes" id="UP000194318">
    <property type="component" value="Unassembled WGS sequence"/>
</dbReference>
<sequence length="212" mass="20552">MSFARYAGSQPRPILTCVSSGRPPLTRDTVWFFWRLTRPLSRLIFPAPGAGAGAGGAAAGAGAGAAPARERSGGAGGAGGALGAAGCGGAGCGGAAWGAAGAGGSSTVTPKSVAMPASPFAYPWPTARTFQAPPLRYTSTTTSAVSVPSRGGVKVARTAPVAASRTVAVGSTPWKVRPASSGLAVTTIRSMSAGTAAVSTVIASGDAPPPDR</sequence>
<name>A0A1Y2NSS2_STRFR</name>
<dbReference type="AlphaFoldDB" id="A0A1Y2NSS2"/>
<dbReference type="EMBL" id="MIFZ01000278">
    <property type="protein sequence ID" value="OSY50572.1"/>
    <property type="molecule type" value="Genomic_DNA"/>
</dbReference>
<evidence type="ECO:0000313" key="2">
    <source>
        <dbReference type="EMBL" id="OSY50572.1"/>
    </source>
</evidence>